<keyword evidence="2" id="KW-1185">Reference proteome</keyword>
<dbReference type="EMBL" id="CM056810">
    <property type="protein sequence ID" value="KAJ8642538.1"/>
    <property type="molecule type" value="Genomic_DNA"/>
</dbReference>
<dbReference type="Proteomes" id="UP001234297">
    <property type="component" value="Chromosome 2"/>
</dbReference>
<protein>
    <submittedName>
        <fullName evidence="1">Uncharacterized protein</fullName>
    </submittedName>
</protein>
<comment type="caution">
    <text evidence="1">The sequence shown here is derived from an EMBL/GenBank/DDBJ whole genome shotgun (WGS) entry which is preliminary data.</text>
</comment>
<reference evidence="1 2" key="1">
    <citation type="journal article" date="2022" name="Hortic Res">
        <title>A haplotype resolved chromosomal level avocado genome allows analysis of novel avocado genes.</title>
        <authorList>
            <person name="Nath O."/>
            <person name="Fletcher S.J."/>
            <person name="Hayward A."/>
            <person name="Shaw L.M."/>
            <person name="Masouleh A.K."/>
            <person name="Furtado A."/>
            <person name="Henry R.J."/>
            <person name="Mitter N."/>
        </authorList>
    </citation>
    <scope>NUCLEOTIDE SEQUENCE [LARGE SCALE GENOMIC DNA]</scope>
    <source>
        <strain evidence="2">cv. Hass</strain>
    </source>
</reference>
<sequence length="338" mass="38571">MMSIAKMAKWINLHQELLEKIFDLCLLPDQIRMRSICKSWRLILKNPRELPWLMMLPKNDQEEEEDHRHQDPDARAFFSLSEKKEDHHPDPDARAFFSLYKQKIHTIHLPEIQGKCCYGASSSVHLGLRISFLYKTSRDPLLHENDVSPPNPNGKGLQNRKGRHLQIRMARALRIGRAALSDDCKLVVVVVRGSEMARLAFSRIGDDAWTEIVIPLPHGPVNVVCHNGQFYCITMRGVVCLVHVQNGNSYAKRLTEDMKEPIRELYLVPDMLIDTNIMFVILINIVLRERSEMMMGCCVRMEKVVVMKKGGGDMDGGAAKWVGDGETGLMRAEMEEAA</sequence>
<evidence type="ECO:0000313" key="2">
    <source>
        <dbReference type="Proteomes" id="UP001234297"/>
    </source>
</evidence>
<name>A0ACC2MAT5_PERAE</name>
<proteinExistence type="predicted"/>
<gene>
    <name evidence="1" type="ORF">MRB53_004286</name>
</gene>
<accession>A0ACC2MAT5</accession>
<organism evidence="1 2">
    <name type="scientific">Persea americana</name>
    <name type="common">Avocado</name>
    <dbReference type="NCBI Taxonomy" id="3435"/>
    <lineage>
        <taxon>Eukaryota</taxon>
        <taxon>Viridiplantae</taxon>
        <taxon>Streptophyta</taxon>
        <taxon>Embryophyta</taxon>
        <taxon>Tracheophyta</taxon>
        <taxon>Spermatophyta</taxon>
        <taxon>Magnoliopsida</taxon>
        <taxon>Magnoliidae</taxon>
        <taxon>Laurales</taxon>
        <taxon>Lauraceae</taxon>
        <taxon>Persea</taxon>
    </lineage>
</organism>
<evidence type="ECO:0000313" key="1">
    <source>
        <dbReference type="EMBL" id="KAJ8642538.1"/>
    </source>
</evidence>